<organism evidence="1 2">
    <name type="scientific">Gonapodya prolifera (strain JEL478)</name>
    <name type="common">Monoblepharis prolifera</name>
    <dbReference type="NCBI Taxonomy" id="1344416"/>
    <lineage>
        <taxon>Eukaryota</taxon>
        <taxon>Fungi</taxon>
        <taxon>Fungi incertae sedis</taxon>
        <taxon>Chytridiomycota</taxon>
        <taxon>Chytridiomycota incertae sedis</taxon>
        <taxon>Monoblepharidomycetes</taxon>
        <taxon>Monoblepharidales</taxon>
        <taxon>Gonapodyaceae</taxon>
        <taxon>Gonapodya</taxon>
    </lineage>
</organism>
<reference evidence="1 2" key="1">
    <citation type="journal article" date="2015" name="Genome Biol. Evol.">
        <title>Phylogenomic analyses indicate that early fungi evolved digesting cell walls of algal ancestors of land plants.</title>
        <authorList>
            <person name="Chang Y."/>
            <person name="Wang S."/>
            <person name="Sekimoto S."/>
            <person name="Aerts A.L."/>
            <person name="Choi C."/>
            <person name="Clum A."/>
            <person name="LaButti K.M."/>
            <person name="Lindquist E.A."/>
            <person name="Yee Ngan C."/>
            <person name="Ohm R.A."/>
            <person name="Salamov A.A."/>
            <person name="Grigoriev I.V."/>
            <person name="Spatafora J.W."/>
            <person name="Berbee M.L."/>
        </authorList>
    </citation>
    <scope>NUCLEOTIDE SEQUENCE [LARGE SCALE GENOMIC DNA]</scope>
    <source>
        <strain evidence="1 2">JEL478</strain>
    </source>
</reference>
<proteinExistence type="predicted"/>
<accession>A0A139ACJ6</accession>
<dbReference type="AlphaFoldDB" id="A0A139ACJ6"/>
<dbReference type="EMBL" id="KQ965771">
    <property type="protein sequence ID" value="KXS14175.1"/>
    <property type="molecule type" value="Genomic_DNA"/>
</dbReference>
<gene>
    <name evidence="1" type="ORF">M427DRAFT_33361</name>
</gene>
<sequence length="99" mass="10829">MIIQDYIGLQFCPSGTVYNEPWISVIPPAAVPPGDPPAFLRNLGDSGRTGSTSARCTGTGMMENVVEPLERCVEVTGGRRLFAMTTPKMHVQAKSWYLR</sequence>
<evidence type="ECO:0000313" key="1">
    <source>
        <dbReference type="EMBL" id="KXS14175.1"/>
    </source>
</evidence>
<protein>
    <submittedName>
        <fullName evidence="1">Uncharacterized protein</fullName>
    </submittedName>
</protein>
<keyword evidence="2" id="KW-1185">Reference proteome</keyword>
<dbReference type="Proteomes" id="UP000070544">
    <property type="component" value="Unassembled WGS sequence"/>
</dbReference>
<evidence type="ECO:0000313" key="2">
    <source>
        <dbReference type="Proteomes" id="UP000070544"/>
    </source>
</evidence>
<name>A0A139ACJ6_GONPJ</name>